<organism evidence="1 2">
    <name type="scientific">Kingdonia uniflora</name>
    <dbReference type="NCBI Taxonomy" id="39325"/>
    <lineage>
        <taxon>Eukaryota</taxon>
        <taxon>Viridiplantae</taxon>
        <taxon>Streptophyta</taxon>
        <taxon>Embryophyta</taxon>
        <taxon>Tracheophyta</taxon>
        <taxon>Spermatophyta</taxon>
        <taxon>Magnoliopsida</taxon>
        <taxon>Ranunculales</taxon>
        <taxon>Circaeasteraceae</taxon>
        <taxon>Kingdonia</taxon>
    </lineage>
</organism>
<dbReference type="GO" id="GO:0000489">
    <property type="term" value="P:maturation of SSU-rRNA from tetracistronic rRNA transcript (SSU-rRNA, LSU-rRNA, 4.5S-rRNA, 5S-rRNA)"/>
    <property type="evidence" value="ECO:0007669"/>
    <property type="project" value="TreeGrafter"/>
</dbReference>
<dbReference type="InterPro" id="IPR036291">
    <property type="entry name" value="NAD(P)-bd_dom_sf"/>
</dbReference>
<dbReference type="SMART" id="SM00996">
    <property type="entry name" value="AdoHcyase"/>
    <property type="match status" value="1"/>
</dbReference>
<name>A0A7J7NH25_9MAGN</name>
<dbReference type="SUPFAM" id="SSF52283">
    <property type="entry name" value="Formate/glycerate dehydrogenase catalytic domain-like"/>
    <property type="match status" value="1"/>
</dbReference>
<dbReference type="AlphaFoldDB" id="A0A7J7NH25"/>
<dbReference type="GO" id="GO:0003723">
    <property type="term" value="F:RNA binding"/>
    <property type="evidence" value="ECO:0007669"/>
    <property type="project" value="InterPro"/>
</dbReference>
<sequence length="495" mass="56336">MELVKMNRRVRQKLCTSALTGKQYAHELIQVAFGKLHVIIFFFDLAVIQAAPDEYRPSKPLENARAQKFVGSLAGSPLPATWAMAKEISAVITWKNKTLGEYWSCIERVLTLSPGISPYLILDYSRKVIWFLHEGLNIGKVYANTAILQDPNSINDPSLQAVLRIITNRLETYPETFFKLSRKFVGFTDETTNGVSRLISMQANRKYLFPGYNTSHDVKTRWTTLHIDHYFLPKLLIRATRIERKTVVVVGYGPTGKKCVDGFRKAGAHVWVVNLISINDCGIDMKGLRAYPGVHLMALFNLWVSRGYLKNMNVVHIFPKIPDEEVVAECVIKLLRAKHTPNAQISEVLNQFSEEQKEYVTRYICSNGEKESKSVSSLFDDYLKSWVCALQGDFAQRLSHPSSKLLKEYIAAIDGVMNKRYLNAVGEGKVIDGVQCTPDSVELLPQQRDMKPRLRIVVHEGRNHEVRELVKNAGLELYSLKRIRITGYRLPSYLE</sequence>
<evidence type="ECO:0000313" key="2">
    <source>
        <dbReference type="Proteomes" id="UP000541444"/>
    </source>
</evidence>
<accession>A0A7J7NH25</accession>
<gene>
    <name evidence="1" type="ORF">GIB67_005401</name>
</gene>
<dbReference type="Gene3D" id="3.40.50.720">
    <property type="entry name" value="NAD(P)-binding Rossmann-like Domain"/>
    <property type="match status" value="1"/>
</dbReference>
<dbReference type="Pfam" id="PF05221">
    <property type="entry name" value="AdoHcyase"/>
    <property type="match status" value="1"/>
</dbReference>
<dbReference type="EMBL" id="JACGCM010000786">
    <property type="protein sequence ID" value="KAF6166539.1"/>
    <property type="molecule type" value="Genomic_DNA"/>
</dbReference>
<dbReference type="InterPro" id="IPR050343">
    <property type="entry name" value="RsuA_PseudoU_synthase"/>
</dbReference>
<proteinExistence type="predicted"/>
<dbReference type="Proteomes" id="UP000541444">
    <property type="component" value="Unassembled WGS sequence"/>
</dbReference>
<comment type="caution">
    <text evidence="1">The sequence shown here is derived from an EMBL/GenBank/DDBJ whole genome shotgun (WGS) entry which is preliminary data.</text>
</comment>
<keyword evidence="2" id="KW-1185">Reference proteome</keyword>
<dbReference type="PANTHER" id="PTHR47683">
    <property type="entry name" value="PSEUDOURIDINE SYNTHASE FAMILY PROTEIN-RELATED"/>
    <property type="match status" value="1"/>
</dbReference>
<dbReference type="InterPro" id="IPR020103">
    <property type="entry name" value="PsdUridine_synth_cat_dom_sf"/>
</dbReference>
<dbReference type="PANTHER" id="PTHR47683:SF2">
    <property type="entry name" value="RNA-BINDING S4 DOMAIN-CONTAINING PROTEIN"/>
    <property type="match status" value="1"/>
</dbReference>
<dbReference type="InterPro" id="IPR000043">
    <property type="entry name" value="Adenosylhomocysteinase-like"/>
</dbReference>
<dbReference type="GO" id="GO:0032544">
    <property type="term" value="P:plastid translation"/>
    <property type="evidence" value="ECO:0007669"/>
    <property type="project" value="TreeGrafter"/>
</dbReference>
<dbReference type="OrthoDB" id="440619at2759"/>
<dbReference type="SUPFAM" id="SSF55120">
    <property type="entry name" value="Pseudouridine synthase"/>
    <property type="match status" value="1"/>
</dbReference>
<dbReference type="GO" id="GO:0000488">
    <property type="term" value="P:maturation of LSU-rRNA from tetracistronic rRNA transcript (SSU-rRNA, LSU-rRNA, 4.5S-rRNA, 5S-rRNA)"/>
    <property type="evidence" value="ECO:0007669"/>
    <property type="project" value="TreeGrafter"/>
</dbReference>
<dbReference type="Gene3D" id="3.30.2350.10">
    <property type="entry name" value="Pseudouridine synthase"/>
    <property type="match status" value="1"/>
</dbReference>
<dbReference type="InterPro" id="IPR042172">
    <property type="entry name" value="Adenosylhomocyst_ase-like_sf"/>
</dbReference>
<dbReference type="SUPFAM" id="SSF51735">
    <property type="entry name" value="NAD(P)-binding Rossmann-fold domains"/>
    <property type="match status" value="1"/>
</dbReference>
<reference evidence="1 2" key="1">
    <citation type="journal article" date="2020" name="IScience">
        <title>Genome Sequencing of the Endangered Kingdonia uniflora (Circaeasteraceae, Ranunculales) Reveals Potential Mechanisms of Evolutionary Specialization.</title>
        <authorList>
            <person name="Sun Y."/>
            <person name="Deng T."/>
            <person name="Zhang A."/>
            <person name="Moore M.J."/>
            <person name="Landis J.B."/>
            <person name="Lin N."/>
            <person name="Zhang H."/>
            <person name="Zhang X."/>
            <person name="Huang J."/>
            <person name="Zhang X."/>
            <person name="Sun H."/>
            <person name="Wang H."/>
        </authorList>
    </citation>
    <scope>NUCLEOTIDE SEQUENCE [LARGE SCALE GENOMIC DNA]</scope>
    <source>
        <strain evidence="1">TB1705</strain>
        <tissue evidence="1">Leaf</tissue>
    </source>
</reference>
<dbReference type="Gene3D" id="3.40.50.1480">
    <property type="entry name" value="Adenosylhomocysteinase-like"/>
    <property type="match status" value="1"/>
</dbReference>
<dbReference type="GO" id="GO:0009982">
    <property type="term" value="F:pseudouridine synthase activity"/>
    <property type="evidence" value="ECO:0007669"/>
    <property type="project" value="InterPro"/>
</dbReference>
<dbReference type="UniPathway" id="UPA00314">
    <property type="reaction ID" value="UER00076"/>
</dbReference>
<evidence type="ECO:0000313" key="1">
    <source>
        <dbReference type="EMBL" id="KAF6166539.1"/>
    </source>
</evidence>
<dbReference type="GO" id="GO:0009507">
    <property type="term" value="C:chloroplast"/>
    <property type="evidence" value="ECO:0007669"/>
    <property type="project" value="TreeGrafter"/>
</dbReference>
<dbReference type="GO" id="GO:0001522">
    <property type="term" value="P:pseudouridine synthesis"/>
    <property type="evidence" value="ECO:0007669"/>
    <property type="project" value="InterPro"/>
</dbReference>
<protein>
    <submittedName>
        <fullName evidence="1">Uncharacterized protein</fullName>
    </submittedName>
</protein>